<protein>
    <submittedName>
        <fullName evidence="2">Uncharacterized protein</fullName>
    </submittedName>
</protein>
<evidence type="ECO:0000256" key="1">
    <source>
        <dbReference type="SAM" id="Coils"/>
    </source>
</evidence>
<keyword evidence="3" id="KW-1185">Reference proteome</keyword>
<evidence type="ECO:0000313" key="2">
    <source>
        <dbReference type="EMBL" id="KOO23529.1"/>
    </source>
</evidence>
<accession>A0A0M0JAC0</accession>
<dbReference type="AlphaFoldDB" id="A0A0M0JAC0"/>
<comment type="caution">
    <text evidence="2">The sequence shown here is derived from an EMBL/GenBank/DDBJ whole genome shotgun (WGS) entry which is preliminary data.</text>
</comment>
<feature type="coiled-coil region" evidence="1">
    <location>
        <begin position="31"/>
        <end position="58"/>
    </location>
</feature>
<dbReference type="PROSITE" id="PS50096">
    <property type="entry name" value="IQ"/>
    <property type="match status" value="2"/>
</dbReference>
<organism evidence="2 3">
    <name type="scientific">Chrysochromulina tobinii</name>
    <dbReference type="NCBI Taxonomy" id="1460289"/>
    <lineage>
        <taxon>Eukaryota</taxon>
        <taxon>Haptista</taxon>
        <taxon>Haptophyta</taxon>
        <taxon>Prymnesiophyceae</taxon>
        <taxon>Prymnesiales</taxon>
        <taxon>Chrysochromulinaceae</taxon>
        <taxon>Chrysochromulina</taxon>
    </lineage>
</organism>
<keyword evidence="1" id="KW-0175">Coiled coil</keyword>
<evidence type="ECO:0000313" key="3">
    <source>
        <dbReference type="Proteomes" id="UP000037460"/>
    </source>
</evidence>
<sequence>MVAELALAFVPASAVETATLKQLLAERTELATKEAERAAALEQRAITAERKLAAALASTSAAALAAAEERAAMAEAAFDEGGAESGVYGEEHARAAVRVQAVQRGRSSRSVLRLEAGGSPATPRSGPASIALPEYTAEQTAAATKVQALTRGRSARLNLAYMQPAERPRPAVDEDDGPYNVSIEMVSGEDGVEELKVKVTIFSE</sequence>
<reference evidence="3" key="1">
    <citation type="journal article" date="2015" name="PLoS Genet.">
        <title>Genome Sequence and Transcriptome Analyses of Chrysochromulina tobin: Metabolic Tools for Enhanced Algal Fitness in the Prominent Order Prymnesiales (Haptophyceae).</title>
        <authorList>
            <person name="Hovde B.T."/>
            <person name="Deodato C.R."/>
            <person name="Hunsperger H.M."/>
            <person name="Ryken S.A."/>
            <person name="Yost W."/>
            <person name="Jha R.K."/>
            <person name="Patterson J."/>
            <person name="Monnat R.J. Jr."/>
            <person name="Barlow S.B."/>
            <person name="Starkenburg S.R."/>
            <person name="Cattolico R.A."/>
        </authorList>
    </citation>
    <scope>NUCLEOTIDE SEQUENCE</scope>
    <source>
        <strain evidence="3">CCMP291</strain>
    </source>
</reference>
<proteinExistence type="predicted"/>
<name>A0A0M0JAC0_9EUKA</name>
<dbReference type="Proteomes" id="UP000037460">
    <property type="component" value="Unassembled WGS sequence"/>
</dbReference>
<dbReference type="EMBL" id="JWZX01003182">
    <property type="protein sequence ID" value="KOO23529.1"/>
    <property type="molecule type" value="Genomic_DNA"/>
</dbReference>
<gene>
    <name evidence="2" type="ORF">Ctob_001186</name>
</gene>